<evidence type="ECO:0000256" key="14">
    <source>
        <dbReference type="SAM" id="SignalP"/>
    </source>
</evidence>
<dbReference type="GO" id="GO:0015689">
    <property type="term" value="P:molybdate ion transport"/>
    <property type="evidence" value="ECO:0007669"/>
    <property type="project" value="InterPro"/>
</dbReference>
<comment type="function">
    <text evidence="9">Involved in the transport of molybdenum into the cell. Part of the binding-protein-dependent transport system ModABCD.</text>
</comment>
<keyword evidence="5 13" id="KW-0479">Metal-binding</keyword>
<feature type="signal peptide" evidence="14">
    <location>
        <begin position="1"/>
        <end position="22"/>
    </location>
</feature>
<feature type="binding site" evidence="13">
    <location>
        <position position="66"/>
    </location>
    <ligand>
        <name>molybdate</name>
        <dbReference type="ChEBI" id="CHEBI:36264"/>
    </ligand>
</feature>
<feature type="binding site" evidence="13">
    <location>
        <position position="149"/>
    </location>
    <ligand>
        <name>molybdate</name>
        <dbReference type="ChEBI" id="CHEBI:36264"/>
    </ligand>
</feature>
<feature type="chain" id="PRO_5039903487" description="Molybdate-binding protein ModA" evidence="14">
    <location>
        <begin position="23"/>
        <end position="259"/>
    </location>
</feature>
<evidence type="ECO:0000256" key="10">
    <source>
        <dbReference type="ARBA" id="ARBA00062515"/>
    </source>
</evidence>
<sequence>MKKIWLSIAFVLVFFVSCSTNAVDEGKEVELIISAAASLMGVMEEIKNDFETIHDDILLTFNFAGSGSLAQQIQSGAPVDLYISANQEWMNTLADNEWIQPDSRINVAHNQIVLVKKSKLDYESSMTFVGLSEIEELQIAIGDPATVSAGFFAKQVFEELGIWTNLKDKLVYGKDVQQVRTYVETDSVDYGVLFLSDTIVTDEIEVLDVALSSWHDPIVYPAAITSHTENVEAARTFLNFIASEAIEDVWIEYGFNQKH</sequence>
<comment type="similarity">
    <text evidence="2">Belongs to the bacterial solute-binding protein ModA family.</text>
</comment>
<dbReference type="AlphaFoldDB" id="A0A9J6REH7"/>
<keyword evidence="7" id="KW-0472">Membrane</keyword>
<evidence type="ECO:0000256" key="9">
    <source>
        <dbReference type="ARBA" id="ARBA00056002"/>
    </source>
</evidence>
<evidence type="ECO:0000313" key="16">
    <source>
        <dbReference type="Proteomes" id="UP001084197"/>
    </source>
</evidence>
<dbReference type="NCBIfam" id="TIGR01256">
    <property type="entry name" value="modA"/>
    <property type="match status" value="1"/>
</dbReference>
<dbReference type="PANTHER" id="PTHR30632">
    <property type="entry name" value="MOLYBDATE-BINDING PERIPLASMIC PROTEIN"/>
    <property type="match status" value="1"/>
</dbReference>
<keyword evidence="3" id="KW-0813">Transport</keyword>
<evidence type="ECO:0000256" key="2">
    <source>
        <dbReference type="ARBA" id="ARBA00009175"/>
    </source>
</evidence>
<dbReference type="PROSITE" id="PS51257">
    <property type="entry name" value="PROKAR_LIPOPROTEIN"/>
    <property type="match status" value="1"/>
</dbReference>
<evidence type="ECO:0000256" key="3">
    <source>
        <dbReference type="ARBA" id="ARBA00022448"/>
    </source>
</evidence>
<dbReference type="GO" id="GO:0046872">
    <property type="term" value="F:metal ion binding"/>
    <property type="evidence" value="ECO:0007669"/>
    <property type="project" value="UniProtKB-KW"/>
</dbReference>
<comment type="caution">
    <text evidence="15">The sequence shown here is derived from an EMBL/GenBank/DDBJ whole genome shotgun (WGS) entry which is preliminary data.</text>
</comment>
<reference evidence="15" key="1">
    <citation type="submission" date="2022-11" db="EMBL/GenBank/DDBJ databases">
        <title>WGS of Natronobacillus azotifigens 24KS-1, an anaerobic diazotrophic haloalkaliphile from soda-rich habitats.</title>
        <authorList>
            <person name="Sorokin D.Y."/>
            <person name="Merkel A.Y."/>
        </authorList>
    </citation>
    <scope>NUCLEOTIDE SEQUENCE</scope>
    <source>
        <strain evidence="15">24KS-1</strain>
    </source>
</reference>
<dbReference type="Gene3D" id="3.40.190.10">
    <property type="entry name" value="Periplasmic binding protein-like II"/>
    <property type="match status" value="2"/>
</dbReference>
<keyword evidence="16" id="KW-1185">Reference proteome</keyword>
<protein>
    <recommendedName>
        <fullName evidence="11">Molybdate-binding protein ModA</fullName>
    </recommendedName>
    <alternativeName>
        <fullName evidence="12">Molybdate/tungstate-binding protein ModA</fullName>
    </alternativeName>
</protein>
<dbReference type="InterPro" id="IPR005950">
    <property type="entry name" value="ModA"/>
</dbReference>
<dbReference type="GO" id="GO:0005886">
    <property type="term" value="C:plasma membrane"/>
    <property type="evidence" value="ECO:0007669"/>
    <property type="project" value="UniProtKB-SubCell"/>
</dbReference>
<dbReference type="SUPFAM" id="SSF53850">
    <property type="entry name" value="Periplasmic binding protein-like II"/>
    <property type="match status" value="1"/>
</dbReference>
<evidence type="ECO:0000256" key="6">
    <source>
        <dbReference type="ARBA" id="ARBA00022729"/>
    </source>
</evidence>
<evidence type="ECO:0000256" key="4">
    <source>
        <dbReference type="ARBA" id="ARBA00022475"/>
    </source>
</evidence>
<organism evidence="15 16">
    <name type="scientific">Natronobacillus azotifigens</name>
    <dbReference type="NCBI Taxonomy" id="472978"/>
    <lineage>
        <taxon>Bacteria</taxon>
        <taxon>Bacillati</taxon>
        <taxon>Bacillota</taxon>
        <taxon>Bacilli</taxon>
        <taxon>Bacillales</taxon>
        <taxon>Bacillaceae</taxon>
        <taxon>Natronobacillus</taxon>
    </lineage>
</organism>
<feature type="binding site" evidence="13">
    <location>
        <position position="38"/>
    </location>
    <ligand>
        <name>molybdate</name>
        <dbReference type="ChEBI" id="CHEBI:36264"/>
    </ligand>
</feature>
<dbReference type="Pfam" id="PF13531">
    <property type="entry name" value="SBP_bac_11"/>
    <property type="match status" value="1"/>
</dbReference>
<comment type="subunit">
    <text evidence="10">The complex is composed of two ATP-binding proteins (ModC), two transmembrane proteins (ModB) and a solute-binding protein (ModA).</text>
</comment>
<evidence type="ECO:0000256" key="13">
    <source>
        <dbReference type="PIRSR" id="PIRSR004846-1"/>
    </source>
</evidence>
<proteinExistence type="inferred from homology"/>
<keyword evidence="8" id="KW-0826">Tungsten</keyword>
<dbReference type="PIRSF" id="PIRSF004846">
    <property type="entry name" value="ModA"/>
    <property type="match status" value="1"/>
</dbReference>
<evidence type="ECO:0000256" key="11">
    <source>
        <dbReference type="ARBA" id="ARBA00073171"/>
    </source>
</evidence>
<dbReference type="GO" id="GO:0030973">
    <property type="term" value="F:molybdate ion binding"/>
    <property type="evidence" value="ECO:0007669"/>
    <property type="project" value="TreeGrafter"/>
</dbReference>
<accession>A0A9J6REH7</accession>
<name>A0A9J6REH7_9BACI</name>
<evidence type="ECO:0000256" key="5">
    <source>
        <dbReference type="ARBA" id="ARBA00022723"/>
    </source>
</evidence>
<evidence type="ECO:0000256" key="8">
    <source>
        <dbReference type="ARBA" id="ARBA00023245"/>
    </source>
</evidence>
<dbReference type="InterPro" id="IPR050682">
    <property type="entry name" value="ModA/WtpA"/>
</dbReference>
<dbReference type="FunFam" id="3.40.190.10:FF:000030">
    <property type="entry name" value="Molybdate ABC transporter substrate-binding protein"/>
    <property type="match status" value="1"/>
</dbReference>
<evidence type="ECO:0000256" key="7">
    <source>
        <dbReference type="ARBA" id="ARBA00023136"/>
    </source>
</evidence>
<gene>
    <name evidence="15" type="primary">modA</name>
    <name evidence="15" type="ORF">OWO01_10995</name>
</gene>
<dbReference type="PANTHER" id="PTHR30632:SF0">
    <property type="entry name" value="SULFATE-BINDING PROTEIN"/>
    <property type="match status" value="1"/>
</dbReference>
<feature type="binding site" evidence="13">
    <location>
        <position position="176"/>
    </location>
    <ligand>
        <name>molybdate</name>
        <dbReference type="ChEBI" id="CHEBI:36264"/>
    </ligand>
</feature>
<evidence type="ECO:0000313" key="15">
    <source>
        <dbReference type="EMBL" id="MCZ0703747.1"/>
    </source>
</evidence>
<keyword evidence="6 14" id="KW-0732">Signal</keyword>
<keyword evidence="4" id="KW-1003">Cell membrane</keyword>
<dbReference type="Proteomes" id="UP001084197">
    <property type="component" value="Unassembled WGS sequence"/>
</dbReference>
<dbReference type="RefSeq" id="WP_268780511.1">
    <property type="nucleotide sequence ID" value="NZ_JAPRAT010000021.1"/>
</dbReference>
<dbReference type="EMBL" id="JAPRAT010000021">
    <property type="protein sequence ID" value="MCZ0703747.1"/>
    <property type="molecule type" value="Genomic_DNA"/>
</dbReference>
<keyword evidence="13" id="KW-0500">Molybdenum</keyword>
<evidence type="ECO:0000256" key="1">
    <source>
        <dbReference type="ARBA" id="ARBA00004236"/>
    </source>
</evidence>
<evidence type="ECO:0000256" key="12">
    <source>
        <dbReference type="ARBA" id="ARBA00078141"/>
    </source>
</evidence>
<comment type="subcellular location">
    <subcellularLocation>
        <location evidence="1">Cell membrane</location>
    </subcellularLocation>
</comment>